<accession>U5KBA5</accession>
<dbReference type="Proteomes" id="UP000204024">
    <property type="component" value="Segment"/>
</dbReference>
<evidence type="ECO:0000313" key="1">
    <source>
        <dbReference type="EMBL" id="AGQ20335.1"/>
    </source>
</evidence>
<dbReference type="OrthoDB" id="16714at10239"/>
<dbReference type="EMBL" id="KC179784">
    <property type="protein sequence ID" value="AGQ20335.1"/>
    <property type="molecule type" value="Genomic_DNA"/>
</dbReference>
<dbReference type="InterPro" id="IPR006883">
    <property type="entry name" value="AcMNPV_PIF-4"/>
</dbReference>
<keyword evidence="2" id="KW-1185">Reference proteome</keyword>
<reference evidence="1 2" key="1">
    <citation type="journal article" date="2013" name="Arch. Virol.">
        <title>Comparative analysis of the genomes of Clostera anastomosis (L.) granulovirus and Clostera anachoreta granulovirus.</title>
        <authorList>
            <person name="Liang Z."/>
            <person name="Zhang X."/>
            <person name="Yin X."/>
            <person name="Song X."/>
            <person name="Shao X."/>
            <person name="Wang L."/>
        </authorList>
    </citation>
    <scope>NUCLEOTIDE SEQUENCE [LARGE SCALE GENOMIC DNA]</scope>
    <source>
        <strain evidence="1">CaLGV-Henan</strain>
    </source>
</reference>
<protein>
    <submittedName>
        <fullName evidence="1">19k/odv-e28</fullName>
    </submittedName>
</protein>
<name>U5KBA5_9BBAC</name>
<organism evidence="1 2">
    <name type="scientific">Clostera anastomosis granulovirus A</name>
    <dbReference type="NCBI Taxonomy" id="1986289"/>
    <lineage>
        <taxon>Viruses</taxon>
        <taxon>Viruses incertae sedis</taxon>
        <taxon>Naldaviricetes</taxon>
        <taxon>Lefavirales</taxon>
        <taxon>Baculoviridae</taxon>
        <taxon>Betabaculovirus</taxon>
        <taxon>Betabaculovirus clanastomosis</taxon>
    </lineage>
</organism>
<evidence type="ECO:0000313" key="2">
    <source>
        <dbReference type="Proteomes" id="UP000204024"/>
    </source>
</evidence>
<dbReference type="KEGG" id="vg:17428778"/>
<dbReference type="Pfam" id="PF04798">
    <property type="entry name" value="Baculo_19"/>
    <property type="match status" value="1"/>
</dbReference>
<gene>
    <name evidence="1" type="ORF">CaLGV077</name>
</gene>
<dbReference type="GeneID" id="17428778"/>
<proteinExistence type="predicted"/>
<sequence>MITTVMLLCTLLMLFLLTRRNPLSAAAKRFADEARVNVGPHVRVMERDGDRLCVVEPDKTVLYNSGGVLYYFFEGGASQRFCPSNEYAVVRFRISDIEQVNDTGIYNITCTQTSSLNMYNHFQNESMEQRALILSASYTTIDIINYLIIGGHVSIY</sequence>
<dbReference type="RefSeq" id="YP_008720024.1">
    <property type="nucleotide sequence ID" value="NC_022646.1"/>
</dbReference>